<dbReference type="SUPFAM" id="SSF51621">
    <property type="entry name" value="Phosphoenolpyruvate/pyruvate domain"/>
    <property type="match status" value="1"/>
</dbReference>
<sequence length="582" mass="66390">MAESLYSVQKIHIGKVRKAQGTNEFVILEEAIERLLKHKSISKNSFFQIAKNLKINLVLTAHPTEVKRRTLIQKYTKVNNILERFNNLRIFTKKNIEIETSSLEQRLHEEITSIWKTDELKRSRPSPAEEAKWGLAVIEDSLWNAVPKICSRFDKSVYAYTGKHLPINFSPIVFGSWMGGDRDGNPNVTAKTTEEIILLARWEAANLYERELTKLIESLSMHECSKVLKSRTGNNSEPYRFFLRPIRNKMKSTQKEIELHLNEGKPLNKSLLVQSISEVIQPLIIVYNSLCAVKCKAIADGSVLDLLRRAYTFGLNLAKLDIRQESNRHQKLIKNICKQLGLGDYQKWSEEEKISFLSKTYQSKRPLITRNISLDKEDNEVWSTFKMIAKLPRECLGSYIISMASNASDILSVMVLQKEAGMKSCLHTVPLFETLYDLENAHRVIKNLYNISWYLKHFQHKQEIMIGYSDSSKDAGKLAASWAQYCTQEKLQSISNKYKVKLTLFHGRGGSVGRGGGPIYEALLSQPPGTVNGRTKVTEQGEIIQQKFGTESLAEYTLGTYIGSVLEATLSPPIKPKENWRK</sequence>
<protein>
    <recommendedName>
        <fullName evidence="3">Phosphoenolpyruvate carboxylase</fullName>
    </recommendedName>
</protein>
<dbReference type="PROSITE" id="PS00393">
    <property type="entry name" value="PEPCASE_2"/>
    <property type="match status" value="1"/>
</dbReference>
<organism evidence="2">
    <name type="scientific">marine metagenome</name>
    <dbReference type="NCBI Taxonomy" id="408172"/>
    <lineage>
        <taxon>unclassified sequences</taxon>
        <taxon>metagenomes</taxon>
        <taxon>ecological metagenomes</taxon>
    </lineage>
</organism>
<dbReference type="GO" id="GO:0008964">
    <property type="term" value="F:phosphoenolpyruvate carboxylase activity"/>
    <property type="evidence" value="ECO:0007669"/>
    <property type="project" value="UniProtKB-EC"/>
</dbReference>
<dbReference type="InterPro" id="IPR033129">
    <property type="entry name" value="PEPCASE_His_AS"/>
</dbReference>
<dbReference type="InterPro" id="IPR018129">
    <property type="entry name" value="PEP_COase_Lys_AS"/>
</dbReference>
<comment type="catalytic activity">
    <reaction evidence="1">
        <text>oxaloacetate + phosphate = phosphoenolpyruvate + hydrogencarbonate</text>
        <dbReference type="Rhea" id="RHEA:28370"/>
        <dbReference type="ChEBI" id="CHEBI:16452"/>
        <dbReference type="ChEBI" id="CHEBI:17544"/>
        <dbReference type="ChEBI" id="CHEBI:43474"/>
        <dbReference type="ChEBI" id="CHEBI:58702"/>
        <dbReference type="EC" id="4.1.1.31"/>
    </reaction>
</comment>
<dbReference type="InterPro" id="IPR021135">
    <property type="entry name" value="PEP_COase"/>
</dbReference>
<dbReference type="EMBL" id="UINC01023657">
    <property type="protein sequence ID" value="SVA95753.1"/>
    <property type="molecule type" value="Genomic_DNA"/>
</dbReference>
<evidence type="ECO:0000313" key="2">
    <source>
        <dbReference type="EMBL" id="SVA95753.1"/>
    </source>
</evidence>
<dbReference type="Gene3D" id="1.20.1440.90">
    <property type="entry name" value="Phosphoenolpyruvate/pyruvate domain"/>
    <property type="match status" value="1"/>
</dbReference>
<dbReference type="GO" id="GO:0005829">
    <property type="term" value="C:cytosol"/>
    <property type="evidence" value="ECO:0007669"/>
    <property type="project" value="TreeGrafter"/>
</dbReference>
<accession>A0A382A479</accession>
<evidence type="ECO:0008006" key="3">
    <source>
        <dbReference type="Google" id="ProtNLM"/>
    </source>
</evidence>
<proteinExistence type="predicted"/>
<dbReference type="GO" id="GO:0015977">
    <property type="term" value="P:carbon fixation"/>
    <property type="evidence" value="ECO:0007669"/>
    <property type="project" value="InterPro"/>
</dbReference>
<dbReference type="PANTHER" id="PTHR30523:SF6">
    <property type="entry name" value="PHOSPHOENOLPYRUVATE CARBOXYLASE"/>
    <property type="match status" value="1"/>
</dbReference>
<dbReference type="PANTHER" id="PTHR30523">
    <property type="entry name" value="PHOSPHOENOLPYRUVATE CARBOXYLASE"/>
    <property type="match status" value="1"/>
</dbReference>
<evidence type="ECO:0000256" key="1">
    <source>
        <dbReference type="ARBA" id="ARBA00048995"/>
    </source>
</evidence>
<dbReference type="InterPro" id="IPR015813">
    <property type="entry name" value="Pyrv/PenolPyrv_kinase-like_dom"/>
</dbReference>
<name>A0A382A479_9ZZZZ</name>
<feature type="non-terminal residue" evidence="2">
    <location>
        <position position="582"/>
    </location>
</feature>
<dbReference type="PRINTS" id="PR00150">
    <property type="entry name" value="PEPCARBXLASE"/>
</dbReference>
<gene>
    <name evidence="2" type="ORF">METZ01_LOCUS148607</name>
</gene>
<reference evidence="2" key="1">
    <citation type="submission" date="2018-05" db="EMBL/GenBank/DDBJ databases">
        <authorList>
            <person name="Lanie J.A."/>
            <person name="Ng W.-L."/>
            <person name="Kazmierczak K.M."/>
            <person name="Andrzejewski T.M."/>
            <person name="Davidsen T.M."/>
            <person name="Wayne K.J."/>
            <person name="Tettelin H."/>
            <person name="Glass J.I."/>
            <person name="Rusch D."/>
            <person name="Podicherti R."/>
            <person name="Tsui H.-C.T."/>
            <person name="Winkler M.E."/>
        </authorList>
    </citation>
    <scope>NUCLEOTIDE SEQUENCE</scope>
</reference>
<dbReference type="AlphaFoldDB" id="A0A382A479"/>
<dbReference type="GO" id="GO:0006099">
    <property type="term" value="P:tricarboxylic acid cycle"/>
    <property type="evidence" value="ECO:0007669"/>
    <property type="project" value="InterPro"/>
</dbReference>
<dbReference type="PROSITE" id="PS00781">
    <property type="entry name" value="PEPCASE_1"/>
    <property type="match status" value="1"/>
</dbReference>
<dbReference type="Pfam" id="PF00311">
    <property type="entry name" value="PEPcase"/>
    <property type="match status" value="1"/>
</dbReference>